<feature type="transmembrane region" description="Helical" evidence="2">
    <location>
        <begin position="23"/>
        <end position="40"/>
    </location>
</feature>
<evidence type="ECO:0000313" key="4">
    <source>
        <dbReference type="Proteomes" id="UP000244892"/>
    </source>
</evidence>
<evidence type="ECO:0000313" key="3">
    <source>
        <dbReference type="EMBL" id="AWI53271.1"/>
    </source>
</evidence>
<keyword evidence="2" id="KW-0472">Membrane</keyword>
<keyword evidence="4" id="KW-1185">Reference proteome</keyword>
<dbReference type="Proteomes" id="UP000244892">
    <property type="component" value="Chromosome"/>
</dbReference>
<evidence type="ECO:0008006" key="5">
    <source>
        <dbReference type="Google" id="ProtNLM"/>
    </source>
</evidence>
<sequence length="412" mass="43835">MTNGAARPAERPRNAPRRLRRHATWLTALVVAVTLGHLWLTGEVAERLQVDPGEEARRIQRMEAVYVSEMRLTAPPVAAAPPAPPPAPRRAPKPRTKPKVAPPPAEAASAPLDPASAVAQAEAASEAVSEAALADEASAAQAAASAASPPVSVAAASAPTSVAAAASTPSQAASAPGFVWPTAARVRFKMTGNYRGPIQGQAAVEWVRQGERYQVHLDAIVGPSFAPIGSWNLSSQGRITPQGLQPERYENVNRLLIRSGKPKVVQIDGDEVQLPDGSRVPRPPALQDPLSQMIHLAYQFITRPSLVQAGQRIELPIASARKIEVIAYDVLGEEVLDTPIGAVPTVHVRPRRLVEDNNNLSLELWFAPGLQYLPVRMMLRQGDANFMELRMNGAPQMGRPAAVNGAGSVPAP</sequence>
<dbReference type="KEGG" id="aon:DEH84_07390"/>
<protein>
    <recommendedName>
        <fullName evidence="5">DUF3108 domain-containing protein</fullName>
    </recommendedName>
</protein>
<dbReference type="RefSeq" id="WP_109036147.1">
    <property type="nucleotide sequence ID" value="NZ_CP029210.1"/>
</dbReference>
<gene>
    <name evidence="3" type="ORF">DEH84_07390</name>
</gene>
<name>A0A2U8FQC8_9BURK</name>
<reference evidence="3 4" key="1">
    <citation type="submission" date="2018-05" db="EMBL/GenBank/DDBJ databases">
        <title>complete genome sequence of Aquabacterium olei NBRC 110486.</title>
        <authorList>
            <person name="Tang B."/>
            <person name="Chang J."/>
            <person name="Zhang L."/>
            <person name="Yang H."/>
        </authorList>
    </citation>
    <scope>NUCLEOTIDE SEQUENCE [LARGE SCALE GENOMIC DNA]</scope>
    <source>
        <strain evidence="3 4">NBRC 110486</strain>
    </source>
</reference>
<feature type="compositionally biased region" description="Pro residues" evidence="1">
    <location>
        <begin position="78"/>
        <end position="89"/>
    </location>
</feature>
<dbReference type="OrthoDB" id="8526020at2"/>
<dbReference type="EMBL" id="CP029210">
    <property type="protein sequence ID" value="AWI53271.1"/>
    <property type="molecule type" value="Genomic_DNA"/>
</dbReference>
<evidence type="ECO:0000256" key="2">
    <source>
        <dbReference type="SAM" id="Phobius"/>
    </source>
</evidence>
<feature type="compositionally biased region" description="Low complexity" evidence="1">
    <location>
        <begin position="106"/>
        <end position="118"/>
    </location>
</feature>
<dbReference type="AlphaFoldDB" id="A0A2U8FQC8"/>
<accession>A0A2U8FQC8</accession>
<evidence type="ECO:0000256" key="1">
    <source>
        <dbReference type="SAM" id="MobiDB-lite"/>
    </source>
</evidence>
<feature type="region of interest" description="Disordered" evidence="1">
    <location>
        <begin position="76"/>
        <end position="118"/>
    </location>
</feature>
<dbReference type="Pfam" id="PF11306">
    <property type="entry name" value="DUF3108"/>
    <property type="match status" value="1"/>
</dbReference>
<dbReference type="InterPro" id="IPR021457">
    <property type="entry name" value="DUF3108"/>
</dbReference>
<keyword evidence="2" id="KW-0812">Transmembrane</keyword>
<keyword evidence="2" id="KW-1133">Transmembrane helix</keyword>
<proteinExistence type="predicted"/>
<organism evidence="3 4">
    <name type="scientific">Aquabacterium olei</name>
    <dbReference type="NCBI Taxonomy" id="1296669"/>
    <lineage>
        <taxon>Bacteria</taxon>
        <taxon>Pseudomonadati</taxon>
        <taxon>Pseudomonadota</taxon>
        <taxon>Betaproteobacteria</taxon>
        <taxon>Burkholderiales</taxon>
        <taxon>Aquabacterium</taxon>
    </lineage>
</organism>